<evidence type="ECO:0000313" key="3">
    <source>
        <dbReference type="EMBL" id="GAA0172767.1"/>
    </source>
</evidence>
<feature type="compositionally biased region" description="Polar residues" evidence="1">
    <location>
        <begin position="64"/>
        <end position="85"/>
    </location>
</feature>
<organism evidence="3 4">
    <name type="scientific">Lithospermum erythrorhizon</name>
    <name type="common">Purple gromwell</name>
    <name type="synonym">Lithospermum officinale var. erythrorhizon</name>
    <dbReference type="NCBI Taxonomy" id="34254"/>
    <lineage>
        <taxon>Eukaryota</taxon>
        <taxon>Viridiplantae</taxon>
        <taxon>Streptophyta</taxon>
        <taxon>Embryophyta</taxon>
        <taxon>Tracheophyta</taxon>
        <taxon>Spermatophyta</taxon>
        <taxon>Magnoliopsida</taxon>
        <taxon>eudicotyledons</taxon>
        <taxon>Gunneridae</taxon>
        <taxon>Pentapetalae</taxon>
        <taxon>asterids</taxon>
        <taxon>lamiids</taxon>
        <taxon>Boraginales</taxon>
        <taxon>Boraginaceae</taxon>
        <taxon>Boraginoideae</taxon>
        <taxon>Lithospermeae</taxon>
        <taxon>Lithospermum</taxon>
    </lineage>
</organism>
<feature type="signal peptide" evidence="2">
    <location>
        <begin position="1"/>
        <end position="20"/>
    </location>
</feature>
<evidence type="ECO:0000313" key="4">
    <source>
        <dbReference type="Proteomes" id="UP001454036"/>
    </source>
</evidence>
<keyword evidence="4" id="KW-1185">Reference proteome</keyword>
<name>A0AAV3REJ5_LITER</name>
<feature type="region of interest" description="Disordered" evidence="1">
    <location>
        <begin position="44"/>
        <end position="85"/>
    </location>
</feature>
<evidence type="ECO:0000256" key="2">
    <source>
        <dbReference type="SAM" id="SignalP"/>
    </source>
</evidence>
<proteinExistence type="predicted"/>
<accession>A0AAV3REJ5</accession>
<comment type="caution">
    <text evidence="3">The sequence shown here is derived from an EMBL/GenBank/DDBJ whole genome shotgun (WGS) entry which is preliminary data.</text>
</comment>
<feature type="chain" id="PRO_5043730194" evidence="2">
    <location>
        <begin position="21"/>
        <end position="228"/>
    </location>
</feature>
<dbReference type="AlphaFoldDB" id="A0AAV3REJ5"/>
<dbReference type="EMBL" id="BAABME010008275">
    <property type="protein sequence ID" value="GAA0172767.1"/>
    <property type="molecule type" value="Genomic_DNA"/>
</dbReference>
<keyword evidence="2" id="KW-0732">Signal</keyword>
<evidence type="ECO:0000256" key="1">
    <source>
        <dbReference type="SAM" id="MobiDB-lite"/>
    </source>
</evidence>
<gene>
    <name evidence="3" type="ORF">LIER_26524</name>
</gene>
<protein>
    <submittedName>
        <fullName evidence="3">Uncharacterized protein</fullName>
    </submittedName>
</protein>
<sequence>MKFKVCDFLVLFLTHGRLLGHRCLPNDIILMDLAKSSVFNEELRHKSQGSSSHSEVFLTESRGRNQSEGSSNRGASRGKSQGGSNRLSYIECHHCGDKGHIKRYFRKLKRENKKKNYNNDKKEGNNNEDIVIIHDFFDVCDGCVDNVNLSCDEMDWVVDSGASTHATSRLQRKLIHSLNVVFMEDYSIDDIDKVEKENPTFEDEEMVNTNSTTISHSPIIFIDALIEN</sequence>
<dbReference type="Proteomes" id="UP001454036">
    <property type="component" value="Unassembled WGS sequence"/>
</dbReference>
<reference evidence="3 4" key="1">
    <citation type="submission" date="2024-01" db="EMBL/GenBank/DDBJ databases">
        <title>The complete chloroplast genome sequence of Lithospermum erythrorhizon: insights into the phylogenetic relationship among Boraginaceae species and the maternal lineages of purple gromwells.</title>
        <authorList>
            <person name="Okada T."/>
            <person name="Watanabe K."/>
        </authorList>
    </citation>
    <scope>NUCLEOTIDE SEQUENCE [LARGE SCALE GENOMIC DNA]</scope>
</reference>